<dbReference type="PRINTS" id="PR00413">
    <property type="entry name" value="HADHALOGNASE"/>
</dbReference>
<dbReference type="InterPro" id="IPR036412">
    <property type="entry name" value="HAD-like_sf"/>
</dbReference>
<dbReference type="RefSeq" id="WP_213108873.1">
    <property type="nucleotide sequence ID" value="NZ_JAGYPJ010000001.1"/>
</dbReference>
<reference evidence="1 2" key="1">
    <citation type="submission" date="2021-05" db="EMBL/GenBank/DDBJ databases">
        <title>Novel Bacillus species.</title>
        <authorList>
            <person name="Liu G."/>
        </authorList>
    </citation>
    <scope>NUCLEOTIDE SEQUENCE [LARGE SCALE GENOMIC DNA]</scope>
    <source>
        <strain evidence="1 2">FJAT-49732</strain>
    </source>
</reference>
<dbReference type="InterPro" id="IPR006439">
    <property type="entry name" value="HAD-SF_hydro_IA"/>
</dbReference>
<dbReference type="GO" id="GO:0008253">
    <property type="term" value="F:5'-nucleotidase activity"/>
    <property type="evidence" value="ECO:0007669"/>
    <property type="project" value="InterPro"/>
</dbReference>
<name>A0A942TL99_9BACI</name>
<evidence type="ECO:0000313" key="1">
    <source>
        <dbReference type="EMBL" id="MBS4198082.1"/>
    </source>
</evidence>
<dbReference type="Gene3D" id="3.40.50.1000">
    <property type="entry name" value="HAD superfamily/HAD-like"/>
    <property type="match status" value="1"/>
</dbReference>
<dbReference type="NCBIfam" id="TIGR01549">
    <property type="entry name" value="HAD-SF-IA-v1"/>
    <property type="match status" value="1"/>
</dbReference>
<dbReference type="SUPFAM" id="SSF56784">
    <property type="entry name" value="HAD-like"/>
    <property type="match status" value="1"/>
</dbReference>
<dbReference type="InterPro" id="IPR052550">
    <property type="entry name" value="Pyrimidine_5'-ntase_YjjG"/>
</dbReference>
<evidence type="ECO:0000313" key="2">
    <source>
        <dbReference type="Proteomes" id="UP000682713"/>
    </source>
</evidence>
<dbReference type="NCBIfam" id="TIGR02254">
    <property type="entry name" value="YjjG_YfnB"/>
    <property type="match status" value="1"/>
</dbReference>
<dbReference type="Proteomes" id="UP000682713">
    <property type="component" value="Unassembled WGS sequence"/>
</dbReference>
<dbReference type="InterPro" id="IPR041492">
    <property type="entry name" value="HAD_2"/>
</dbReference>
<proteinExistence type="predicted"/>
<dbReference type="Pfam" id="PF13419">
    <property type="entry name" value="HAD_2"/>
    <property type="match status" value="1"/>
</dbReference>
<sequence>MDYKAIIFDLDNTLLNYSVSELKSMQKTVTEHGLIHNKSFTWDDFWNVYTTINTNYWNDRVKSNYSIYQVLEYSFQDTLKNLNLDSTESKMLANFYWETFCNACDFEEHAQDLLSHLHGNYRMAIISNGIGEAQRSRLSVGGIDHFFDELIISDEVGYWKPEKEIFEEALKRMDINHTDALFVGDSLHDDYYGALNAGIDFCFYNRMGHTIEKNIRPKYMIENLNKLMAI</sequence>
<dbReference type="SFLD" id="SFLDS00003">
    <property type="entry name" value="Haloacid_Dehalogenase"/>
    <property type="match status" value="1"/>
</dbReference>
<comment type="caution">
    <text evidence="1">The sequence shown here is derived from an EMBL/GenBank/DDBJ whole genome shotgun (WGS) entry which is preliminary data.</text>
</comment>
<dbReference type="PANTHER" id="PTHR47478">
    <property type="match status" value="1"/>
</dbReference>
<dbReference type="SFLD" id="SFLDG01129">
    <property type="entry name" value="C1.5:_HAD__Beta-PGM__Phosphata"/>
    <property type="match status" value="1"/>
</dbReference>
<organism evidence="1 2">
    <name type="scientific">Lederbergia citrisecunda</name>
    <dbReference type="NCBI Taxonomy" id="2833583"/>
    <lineage>
        <taxon>Bacteria</taxon>
        <taxon>Bacillati</taxon>
        <taxon>Bacillota</taxon>
        <taxon>Bacilli</taxon>
        <taxon>Bacillales</taxon>
        <taxon>Bacillaceae</taxon>
        <taxon>Lederbergia</taxon>
    </lineage>
</organism>
<protein>
    <submittedName>
        <fullName evidence="1">YjjG family noncanonical pyrimidine nucleotidase</fullName>
    </submittedName>
</protein>
<gene>
    <name evidence="1" type="ORF">KHA93_00210</name>
</gene>
<dbReference type="Gene3D" id="1.10.150.240">
    <property type="entry name" value="Putative phosphatase, domain 2"/>
    <property type="match status" value="1"/>
</dbReference>
<dbReference type="InterPro" id="IPR011951">
    <property type="entry name" value="HAD-SF_hydro_IA_YjjG/PynA"/>
</dbReference>
<dbReference type="PANTHER" id="PTHR47478:SF1">
    <property type="entry name" value="PYRIMIDINE 5'-NUCLEOTIDASE YJJG"/>
    <property type="match status" value="1"/>
</dbReference>
<dbReference type="InterPro" id="IPR023214">
    <property type="entry name" value="HAD_sf"/>
</dbReference>
<accession>A0A942TL99</accession>
<dbReference type="AlphaFoldDB" id="A0A942TL99"/>
<keyword evidence="2" id="KW-1185">Reference proteome</keyword>
<dbReference type="InterPro" id="IPR023198">
    <property type="entry name" value="PGP-like_dom2"/>
</dbReference>
<dbReference type="EMBL" id="JAGYPJ010000001">
    <property type="protein sequence ID" value="MBS4198082.1"/>
    <property type="molecule type" value="Genomic_DNA"/>
</dbReference>